<dbReference type="EMBL" id="CP014671">
    <property type="protein sequence ID" value="ANX04857.1"/>
    <property type="molecule type" value="Genomic_DNA"/>
</dbReference>
<dbReference type="InParanoid" id="A0A1B1YVV9"/>
<dbReference type="KEGG" id="gbi:PG2T_12220"/>
<dbReference type="InterPro" id="IPR010727">
    <property type="entry name" value="DUF1302"/>
</dbReference>
<protein>
    <submittedName>
        <fullName evidence="1">Uncharacterized protein</fullName>
    </submittedName>
</protein>
<name>A0A1B1YVV9_9GAMM</name>
<keyword evidence="2" id="KW-1185">Reference proteome</keyword>
<organism evidence="1 2">
    <name type="scientific">Immundisolibacter cernigliae</name>
    <dbReference type="NCBI Taxonomy" id="1810504"/>
    <lineage>
        <taxon>Bacteria</taxon>
        <taxon>Pseudomonadati</taxon>
        <taxon>Pseudomonadota</taxon>
        <taxon>Gammaproteobacteria</taxon>
        <taxon>Immundisolibacterales</taxon>
        <taxon>Immundisolibacteraceae</taxon>
        <taxon>Immundisolibacter</taxon>
    </lineage>
</organism>
<proteinExistence type="predicted"/>
<dbReference type="Pfam" id="PF06980">
    <property type="entry name" value="DUF1302"/>
    <property type="match status" value="1"/>
</dbReference>
<gene>
    <name evidence="1" type="ORF">PG2T_12220</name>
</gene>
<dbReference type="STRING" id="1810504.PG2T_12220"/>
<dbReference type="RefSeq" id="WP_083214910.1">
    <property type="nucleotide sequence ID" value="NZ_CP014671.1"/>
</dbReference>
<evidence type="ECO:0000313" key="2">
    <source>
        <dbReference type="Proteomes" id="UP000092952"/>
    </source>
</evidence>
<reference evidence="2" key="1">
    <citation type="submission" date="2016-03" db="EMBL/GenBank/DDBJ databases">
        <title>Complete genome sequence of Solimmundus cernigliae, representing a novel lineage of polycyclic aromatic hydrocarbon degraders within the Gammaproteobacteria.</title>
        <authorList>
            <person name="Singleton D.R."/>
            <person name="Dickey A.N."/>
            <person name="Scholl E.H."/>
            <person name="Wright F.A."/>
            <person name="Aitken M.D."/>
        </authorList>
    </citation>
    <scope>NUCLEOTIDE SEQUENCE [LARGE SCALE GENOMIC DNA]</scope>
    <source>
        <strain evidence="2">TR3.2</strain>
    </source>
</reference>
<accession>A0A1B1YVV9</accession>
<dbReference type="AlphaFoldDB" id="A0A1B1YVV9"/>
<dbReference type="Proteomes" id="UP000092952">
    <property type="component" value="Chromosome"/>
</dbReference>
<dbReference type="OrthoDB" id="9769143at2"/>
<evidence type="ECO:0000313" key="1">
    <source>
        <dbReference type="EMBL" id="ANX04857.1"/>
    </source>
</evidence>
<sequence length="506" mass="57258">MQFDVGDTQINVGGYLRQYVSTNLSDNKDLRGDDQFDVSMLRSVVQLNADTQVGPLFFKAIGRIAREPLTRYSEDLEDQHNARFGGAPFFVPRKTDFNDQYNEDELREFYVAFDVGERLGFTLGRQQVVWGESDFFQAMDIVHGYDFRWRAFLEPENEDTRRPLAMINGQIKMPELDGTLQVLLRPGGWGRDHDIGSLYDTFGGRWAPQKDRGTDIPAFLRYNYRHSDGDVEDTTWGLRWSGLAGPVQYTLNYLRWFGTDPVIDSRWNPTAGLGDLKGLWGSLYFPKLSTYGFTASGYVEPVDAVFSTEIAYTKDKPYNLLGSPGNCFDPANPLTCQPLPSLGGVTDHDTVRAMVRMDKQLKTEGWLGTARPSLFSVQLFDTWLLGYDKRSVGDPRAVVDGPGHAAVKKEHSTVATAILAMNYRYDTINPTLAAGWDPSNNGGFFIPSVDLVYGEHWRIRFEADFFFHDGDSKFSDGDPWTASTDTHLFGYFANNNQLLMRATYQF</sequence>